<evidence type="ECO:0000259" key="5">
    <source>
        <dbReference type="PROSITE" id="PS50931"/>
    </source>
</evidence>
<dbReference type="Gene3D" id="1.10.10.10">
    <property type="entry name" value="Winged helix-like DNA-binding domain superfamily/Winged helix DNA-binding domain"/>
    <property type="match status" value="1"/>
</dbReference>
<accession>A0AAE3VTW7</accession>
<dbReference type="RefSeq" id="WP_307234603.1">
    <property type="nucleotide sequence ID" value="NZ_JAUSUZ010000001.1"/>
</dbReference>
<dbReference type="GO" id="GO:0003677">
    <property type="term" value="F:DNA binding"/>
    <property type="evidence" value="ECO:0007669"/>
    <property type="project" value="UniProtKB-KW"/>
</dbReference>
<evidence type="ECO:0000256" key="3">
    <source>
        <dbReference type="ARBA" id="ARBA00023125"/>
    </source>
</evidence>
<evidence type="ECO:0000313" key="7">
    <source>
        <dbReference type="Proteomes" id="UP001240236"/>
    </source>
</evidence>
<dbReference type="InterPro" id="IPR005119">
    <property type="entry name" value="LysR_subst-bd"/>
</dbReference>
<dbReference type="SUPFAM" id="SSF53850">
    <property type="entry name" value="Periplasmic binding protein-like II"/>
    <property type="match status" value="1"/>
</dbReference>
<dbReference type="Pfam" id="PF03466">
    <property type="entry name" value="LysR_substrate"/>
    <property type="match status" value="1"/>
</dbReference>
<dbReference type="InterPro" id="IPR036390">
    <property type="entry name" value="WH_DNA-bd_sf"/>
</dbReference>
<reference evidence="6 7" key="1">
    <citation type="submission" date="2023-07" db="EMBL/GenBank/DDBJ databases">
        <title>Sequencing the genomes of 1000 actinobacteria strains.</title>
        <authorList>
            <person name="Klenk H.-P."/>
        </authorList>
    </citation>
    <scope>NUCLEOTIDE SEQUENCE [LARGE SCALE GENOMIC DNA]</scope>
    <source>
        <strain evidence="6 7">DSM 44709</strain>
    </source>
</reference>
<keyword evidence="7" id="KW-1185">Reference proteome</keyword>
<keyword evidence="4" id="KW-0804">Transcription</keyword>
<dbReference type="AlphaFoldDB" id="A0AAE3VTW7"/>
<protein>
    <submittedName>
        <fullName evidence="6">DNA-binding transcriptional LysR family regulator</fullName>
    </submittedName>
</protein>
<dbReference type="GO" id="GO:0003700">
    <property type="term" value="F:DNA-binding transcription factor activity"/>
    <property type="evidence" value="ECO:0007669"/>
    <property type="project" value="InterPro"/>
</dbReference>
<evidence type="ECO:0000256" key="4">
    <source>
        <dbReference type="ARBA" id="ARBA00023163"/>
    </source>
</evidence>
<dbReference type="EMBL" id="JAUSUZ010000001">
    <property type="protein sequence ID" value="MDQ0363741.1"/>
    <property type="molecule type" value="Genomic_DNA"/>
</dbReference>
<keyword evidence="2" id="KW-0805">Transcription regulation</keyword>
<evidence type="ECO:0000256" key="1">
    <source>
        <dbReference type="ARBA" id="ARBA00009437"/>
    </source>
</evidence>
<dbReference type="PANTHER" id="PTHR30346:SF29">
    <property type="entry name" value="LYSR SUBSTRATE-BINDING"/>
    <property type="match status" value="1"/>
</dbReference>
<dbReference type="Pfam" id="PF00126">
    <property type="entry name" value="HTH_1"/>
    <property type="match status" value="1"/>
</dbReference>
<gene>
    <name evidence="6" type="ORF">J2S42_000410</name>
</gene>
<dbReference type="PANTHER" id="PTHR30346">
    <property type="entry name" value="TRANSCRIPTIONAL DUAL REGULATOR HCAR-RELATED"/>
    <property type="match status" value="1"/>
</dbReference>
<dbReference type="SUPFAM" id="SSF46785">
    <property type="entry name" value="Winged helix' DNA-binding domain"/>
    <property type="match status" value="1"/>
</dbReference>
<keyword evidence="3 6" id="KW-0238">DNA-binding</keyword>
<feature type="domain" description="HTH lysR-type" evidence="5">
    <location>
        <begin position="1"/>
        <end position="60"/>
    </location>
</feature>
<evidence type="ECO:0000256" key="2">
    <source>
        <dbReference type="ARBA" id="ARBA00023015"/>
    </source>
</evidence>
<comment type="similarity">
    <text evidence="1">Belongs to the LysR transcriptional regulatory family.</text>
</comment>
<comment type="caution">
    <text evidence="6">The sequence shown here is derived from an EMBL/GenBank/DDBJ whole genome shotgun (WGS) entry which is preliminary data.</text>
</comment>
<evidence type="ECO:0000313" key="6">
    <source>
        <dbReference type="EMBL" id="MDQ0363741.1"/>
    </source>
</evidence>
<dbReference type="GO" id="GO:0032993">
    <property type="term" value="C:protein-DNA complex"/>
    <property type="evidence" value="ECO:0007669"/>
    <property type="project" value="TreeGrafter"/>
</dbReference>
<name>A0AAE3VTW7_9ACTN</name>
<dbReference type="PROSITE" id="PS50931">
    <property type="entry name" value="HTH_LYSR"/>
    <property type="match status" value="1"/>
</dbReference>
<dbReference type="Proteomes" id="UP001240236">
    <property type="component" value="Unassembled WGS sequence"/>
</dbReference>
<dbReference type="Gene3D" id="3.40.190.290">
    <property type="match status" value="1"/>
</dbReference>
<organism evidence="6 7">
    <name type="scientific">Catenuloplanes indicus</name>
    <dbReference type="NCBI Taxonomy" id="137267"/>
    <lineage>
        <taxon>Bacteria</taxon>
        <taxon>Bacillati</taxon>
        <taxon>Actinomycetota</taxon>
        <taxon>Actinomycetes</taxon>
        <taxon>Micromonosporales</taxon>
        <taxon>Micromonosporaceae</taxon>
        <taxon>Catenuloplanes</taxon>
    </lineage>
</organism>
<dbReference type="InterPro" id="IPR000847">
    <property type="entry name" value="LysR_HTH_N"/>
</dbReference>
<dbReference type="InterPro" id="IPR036388">
    <property type="entry name" value="WH-like_DNA-bd_sf"/>
</dbReference>
<proteinExistence type="inferred from homology"/>
<sequence length="308" mass="31831">MPLEPGHLRLLAMISRHSSTAAAAGELGVSPAEAAQELARAERDCGVPLLRRGPRGDSLTAAGHLLARHGADIDRLTAQATAGLAELLGLVSLRLRLGACETAALHLLPPALGALRRQQPDAELYVADLRLDQGLDRALTLVEDGELDLAVFAVWDDAPKVSAQLTLYPLVTDPLVAVLPEGHPLAADGQPFALEALAGAAWAALPAGTVDREQLDRAAGAAGFVPDVRFQAATYAAAQAFVAAGAGVTVAPRLALTGAAGVVHRDLTPPAPHRTLYAATLTDTRLAPLANTVLTYLDEAVTALTGRS</sequence>